<name>A0A0B7JG80_9GAMM</name>
<keyword evidence="2" id="KW-0413">Isomerase</keyword>
<reference evidence="3 4" key="1">
    <citation type="submission" date="2018-01" db="EMBL/GenBank/DDBJ databases">
        <title>Whole genome sequencing of Histamine producing bacteria.</title>
        <authorList>
            <person name="Butler K."/>
        </authorList>
    </citation>
    <scope>NUCLEOTIDE SEQUENCE [LARGE SCALE GENOMIC DNA]</scope>
    <source>
        <strain evidence="3 4">FS-7.2</strain>
    </source>
</reference>
<dbReference type="InterPro" id="IPR029033">
    <property type="entry name" value="His_PPase_superfam"/>
</dbReference>
<keyword evidence="1" id="KW-0324">Glycolysis</keyword>
<dbReference type="Gene3D" id="3.40.50.1240">
    <property type="entry name" value="Phosphoglycerate mutase-like"/>
    <property type="match status" value="1"/>
</dbReference>
<dbReference type="PANTHER" id="PTHR48100">
    <property type="entry name" value="BROAD-SPECIFICITY PHOSPHATASE YOR283W-RELATED"/>
    <property type="match status" value="1"/>
</dbReference>
<protein>
    <submittedName>
        <fullName evidence="3">Histidine phosphatase family protein</fullName>
    </submittedName>
</protein>
<dbReference type="InterPro" id="IPR013078">
    <property type="entry name" value="His_Pase_superF_clade-1"/>
</dbReference>
<dbReference type="EMBL" id="PYNF01000004">
    <property type="protein sequence ID" value="PSU99907.1"/>
    <property type="molecule type" value="Genomic_DNA"/>
</dbReference>
<accession>A0A0B7JG80</accession>
<evidence type="ECO:0000313" key="4">
    <source>
        <dbReference type="Proteomes" id="UP000241426"/>
    </source>
</evidence>
<dbReference type="GO" id="GO:0005737">
    <property type="term" value="C:cytoplasm"/>
    <property type="evidence" value="ECO:0007669"/>
    <property type="project" value="TreeGrafter"/>
</dbReference>
<evidence type="ECO:0000256" key="2">
    <source>
        <dbReference type="ARBA" id="ARBA00023235"/>
    </source>
</evidence>
<organism evidence="3 4">
    <name type="scientific">Photobacterium kishitanii</name>
    <dbReference type="NCBI Taxonomy" id="318456"/>
    <lineage>
        <taxon>Bacteria</taxon>
        <taxon>Pseudomonadati</taxon>
        <taxon>Pseudomonadota</taxon>
        <taxon>Gammaproteobacteria</taxon>
        <taxon>Vibrionales</taxon>
        <taxon>Vibrionaceae</taxon>
        <taxon>Photobacterium</taxon>
    </lineage>
</organism>
<dbReference type="InterPro" id="IPR001345">
    <property type="entry name" value="PG/BPGM_mutase_AS"/>
</dbReference>
<dbReference type="InterPro" id="IPR050275">
    <property type="entry name" value="PGM_Phosphatase"/>
</dbReference>
<gene>
    <name evidence="3" type="ORF">C9J27_06570</name>
</gene>
<dbReference type="Pfam" id="PF00300">
    <property type="entry name" value="His_Phos_1"/>
    <property type="match status" value="1"/>
</dbReference>
<dbReference type="PIRSF" id="PIRSF000709">
    <property type="entry name" value="6PFK_2-Ptase"/>
    <property type="match status" value="1"/>
</dbReference>
<dbReference type="Proteomes" id="UP000241426">
    <property type="component" value="Unassembled WGS sequence"/>
</dbReference>
<dbReference type="eggNOG" id="COG0406">
    <property type="taxonomic scope" value="Bacteria"/>
</dbReference>
<accession>A0A2T3KK62</accession>
<dbReference type="SUPFAM" id="SSF53254">
    <property type="entry name" value="Phosphoglycerate mutase-like"/>
    <property type="match status" value="1"/>
</dbReference>
<sequence>MSKNIFLLRHGQTVFNAQQRLQGHCNSDLTDLGQQQASVIGLSLKNKLANKRQWTIYSSPLGRAIQTAEIVAQQIGIDPSEIVQDARLQEFCLGDWEKAYIPDLKIMQPRLCEQRDWYLMAPNSESYYAVKDRIEDFLADISVPDNVIVISHGLTGAVFRGVYLGMTYNEVFSQDLPQDAYFLLANDKISRIQCEIHSAEILTV</sequence>
<evidence type="ECO:0000256" key="1">
    <source>
        <dbReference type="ARBA" id="ARBA00023152"/>
    </source>
</evidence>
<comment type="caution">
    <text evidence="3">The sequence shown here is derived from an EMBL/GenBank/DDBJ whole genome shotgun (WGS) entry which is preliminary data.</text>
</comment>
<dbReference type="PROSITE" id="PS00175">
    <property type="entry name" value="PG_MUTASE"/>
    <property type="match status" value="1"/>
</dbReference>
<evidence type="ECO:0000313" key="3">
    <source>
        <dbReference type="EMBL" id="PSU99907.1"/>
    </source>
</evidence>
<dbReference type="AlphaFoldDB" id="A0A0B7JG80"/>
<dbReference type="PANTHER" id="PTHR48100:SF1">
    <property type="entry name" value="HISTIDINE PHOSPHATASE FAMILY PROTEIN-RELATED"/>
    <property type="match status" value="1"/>
</dbReference>
<dbReference type="GO" id="GO:0016791">
    <property type="term" value="F:phosphatase activity"/>
    <property type="evidence" value="ECO:0007669"/>
    <property type="project" value="TreeGrafter"/>
</dbReference>
<dbReference type="GeneID" id="29946441"/>
<dbReference type="CDD" id="cd07067">
    <property type="entry name" value="HP_PGM_like"/>
    <property type="match status" value="1"/>
</dbReference>
<proteinExistence type="predicted"/>
<dbReference type="RefSeq" id="WP_036790498.1">
    <property type="nucleotide sequence ID" value="NZ_JAUZMX010000002.1"/>
</dbReference>
<dbReference type="SMART" id="SM00855">
    <property type="entry name" value="PGAM"/>
    <property type="match status" value="1"/>
</dbReference>